<accession>A0A8H3GDD2</accession>
<dbReference type="Proteomes" id="UP000663850">
    <property type="component" value="Unassembled WGS sequence"/>
</dbReference>
<dbReference type="GO" id="GO:0016491">
    <property type="term" value="F:oxidoreductase activity"/>
    <property type="evidence" value="ECO:0007669"/>
    <property type="project" value="InterPro"/>
</dbReference>
<reference evidence="2" key="1">
    <citation type="submission" date="2021-01" db="EMBL/GenBank/DDBJ databases">
        <authorList>
            <person name="Kaushik A."/>
        </authorList>
    </citation>
    <scope>NUCLEOTIDE SEQUENCE</scope>
    <source>
        <strain evidence="2">Type strain: AG8-Rh-89/</strain>
    </source>
</reference>
<gene>
    <name evidence="2" type="ORF">RDB_LOCUS34190</name>
</gene>
<dbReference type="Gene3D" id="3.40.50.720">
    <property type="entry name" value="NAD(P)-binding Rossmann-like Domain"/>
    <property type="match status" value="1"/>
</dbReference>
<dbReference type="EMBL" id="CAJMWZ010001908">
    <property type="protein sequence ID" value="CAE6444736.1"/>
    <property type="molecule type" value="Genomic_DNA"/>
</dbReference>
<evidence type="ECO:0000313" key="2">
    <source>
        <dbReference type="EMBL" id="CAE6444736.1"/>
    </source>
</evidence>
<dbReference type="PANTHER" id="PTHR45033">
    <property type="match status" value="1"/>
</dbReference>
<evidence type="ECO:0000313" key="3">
    <source>
        <dbReference type="Proteomes" id="UP000663850"/>
    </source>
</evidence>
<dbReference type="InterPro" id="IPR013154">
    <property type="entry name" value="ADH-like_N"/>
</dbReference>
<dbReference type="AlphaFoldDB" id="A0A8H3GDD2"/>
<dbReference type="SUPFAM" id="SSF51735">
    <property type="entry name" value="NAD(P)-binding Rossmann-fold domains"/>
    <property type="match status" value="1"/>
</dbReference>
<dbReference type="PANTHER" id="PTHR45033:SF2">
    <property type="entry name" value="ZINC-TYPE ALCOHOL DEHYDROGENASE-LIKE PROTEIN C1773.06C"/>
    <property type="match status" value="1"/>
</dbReference>
<dbReference type="Pfam" id="PF08240">
    <property type="entry name" value="ADH_N"/>
    <property type="match status" value="1"/>
</dbReference>
<dbReference type="CDD" id="cd08276">
    <property type="entry name" value="MDR7"/>
    <property type="match status" value="1"/>
</dbReference>
<comment type="caution">
    <text evidence="2">The sequence shown here is derived from an EMBL/GenBank/DDBJ whole genome shotgun (WGS) entry which is preliminary data.</text>
</comment>
<dbReference type="InterPro" id="IPR020843">
    <property type="entry name" value="ER"/>
</dbReference>
<dbReference type="Pfam" id="PF00107">
    <property type="entry name" value="ADH_zinc_N"/>
    <property type="match status" value="1"/>
</dbReference>
<feature type="domain" description="Enoyl reductase (ER)" evidence="1">
    <location>
        <begin position="21"/>
        <end position="333"/>
    </location>
</feature>
<dbReference type="SUPFAM" id="SSF50129">
    <property type="entry name" value="GroES-like"/>
    <property type="match status" value="1"/>
</dbReference>
<dbReference type="InterPro" id="IPR052711">
    <property type="entry name" value="Zinc_ADH-like"/>
</dbReference>
<dbReference type="InterPro" id="IPR013149">
    <property type="entry name" value="ADH-like_C"/>
</dbReference>
<proteinExistence type="predicted"/>
<evidence type="ECO:0000259" key="1">
    <source>
        <dbReference type="SMART" id="SM00829"/>
    </source>
</evidence>
<sequence length="341" mass="37274">MATIPAVAQAWRLPVDRSTWRTHKSLELRQVQISPPKNGEALVRLRAAALNYRDILISHEKYPGIQERSTEPDGQGLILTSDGAGEIVALGEEVTEWKKGDRAHSLFYETWFDGPYEPKYMKRALGARSSQLKAFSRSLPTSPTKKRPLFPVQRLQPITDKSTMLVLGSGGVSVFGAQLCKATGARVIATTSNQAKAERYKALGVDKVMNYREFPEWPTKVKEMTGAKGLSRCSRLVSGQGTLVHSVKSVKANGHVHVIGAVAGSIPNGSLAELGEAIVSGHMVGSKAMCERFDAFITQHKIKPVIDRVFGWNEVIEALDYQLTGGHFGKIVVKIDVGLSL</sequence>
<protein>
    <recommendedName>
        <fullName evidence="1">Enoyl reductase (ER) domain-containing protein</fullName>
    </recommendedName>
</protein>
<name>A0A8H3GDD2_9AGAM</name>
<dbReference type="InterPro" id="IPR011032">
    <property type="entry name" value="GroES-like_sf"/>
</dbReference>
<dbReference type="SMART" id="SM00829">
    <property type="entry name" value="PKS_ER"/>
    <property type="match status" value="1"/>
</dbReference>
<dbReference type="Gene3D" id="3.90.180.10">
    <property type="entry name" value="Medium-chain alcohol dehydrogenases, catalytic domain"/>
    <property type="match status" value="2"/>
</dbReference>
<organism evidence="2 3">
    <name type="scientific">Rhizoctonia solani</name>
    <dbReference type="NCBI Taxonomy" id="456999"/>
    <lineage>
        <taxon>Eukaryota</taxon>
        <taxon>Fungi</taxon>
        <taxon>Dikarya</taxon>
        <taxon>Basidiomycota</taxon>
        <taxon>Agaricomycotina</taxon>
        <taxon>Agaricomycetes</taxon>
        <taxon>Cantharellales</taxon>
        <taxon>Ceratobasidiaceae</taxon>
        <taxon>Rhizoctonia</taxon>
    </lineage>
</organism>
<dbReference type="InterPro" id="IPR036291">
    <property type="entry name" value="NAD(P)-bd_dom_sf"/>
</dbReference>